<dbReference type="InterPro" id="IPR009081">
    <property type="entry name" value="PP-bd_ACP"/>
</dbReference>
<dbReference type="InterPro" id="IPR042099">
    <property type="entry name" value="ANL_N_sf"/>
</dbReference>
<dbReference type="InterPro" id="IPR020845">
    <property type="entry name" value="AMP-binding_CS"/>
</dbReference>
<dbReference type="SUPFAM" id="SSF47336">
    <property type="entry name" value="ACP-like"/>
    <property type="match status" value="1"/>
</dbReference>
<dbReference type="Gene3D" id="3.30.300.30">
    <property type="match status" value="1"/>
</dbReference>
<dbReference type="CDD" id="cd17643">
    <property type="entry name" value="A_NRPS_Cytc1-like"/>
    <property type="match status" value="1"/>
</dbReference>
<dbReference type="InterPro" id="IPR045851">
    <property type="entry name" value="AMP-bd_C_sf"/>
</dbReference>
<dbReference type="GO" id="GO:0005829">
    <property type="term" value="C:cytosol"/>
    <property type="evidence" value="ECO:0007669"/>
    <property type="project" value="TreeGrafter"/>
</dbReference>
<dbReference type="InterPro" id="IPR036736">
    <property type="entry name" value="ACP-like_sf"/>
</dbReference>
<keyword evidence="2" id="KW-0597">Phosphoprotein</keyword>
<dbReference type="NCBIfam" id="TIGR01733">
    <property type="entry name" value="AA-adenyl-dom"/>
    <property type="match status" value="1"/>
</dbReference>
<dbReference type="PROSITE" id="PS50075">
    <property type="entry name" value="CARRIER"/>
    <property type="match status" value="1"/>
</dbReference>
<comment type="caution">
    <text evidence="4">The sequence shown here is derived from an EMBL/GenBank/DDBJ whole genome shotgun (WGS) entry which is preliminary data.</text>
</comment>
<evidence type="ECO:0000256" key="2">
    <source>
        <dbReference type="ARBA" id="ARBA00022553"/>
    </source>
</evidence>
<name>A0A7X0IJ73_9ACTN</name>
<dbReference type="GO" id="GO:0044550">
    <property type="term" value="P:secondary metabolite biosynthetic process"/>
    <property type="evidence" value="ECO:0007669"/>
    <property type="project" value="TreeGrafter"/>
</dbReference>
<evidence type="ECO:0000313" key="5">
    <source>
        <dbReference type="Proteomes" id="UP000555564"/>
    </source>
</evidence>
<dbReference type="Pfam" id="PF00501">
    <property type="entry name" value="AMP-binding"/>
    <property type="match status" value="1"/>
</dbReference>
<dbReference type="Proteomes" id="UP000555564">
    <property type="component" value="Unassembled WGS sequence"/>
</dbReference>
<gene>
    <name evidence="4" type="ORF">BJ992_005105</name>
</gene>
<dbReference type="EMBL" id="JACHIU010000001">
    <property type="protein sequence ID" value="MBB6475674.1"/>
    <property type="molecule type" value="Genomic_DNA"/>
</dbReference>
<evidence type="ECO:0000256" key="1">
    <source>
        <dbReference type="ARBA" id="ARBA00022450"/>
    </source>
</evidence>
<organism evidence="4 5">
    <name type="scientific">Sphaerisporangium rubeum</name>
    <dbReference type="NCBI Taxonomy" id="321317"/>
    <lineage>
        <taxon>Bacteria</taxon>
        <taxon>Bacillati</taxon>
        <taxon>Actinomycetota</taxon>
        <taxon>Actinomycetes</taxon>
        <taxon>Streptosporangiales</taxon>
        <taxon>Streptosporangiaceae</taxon>
        <taxon>Sphaerisporangium</taxon>
    </lineage>
</organism>
<dbReference type="SUPFAM" id="SSF56801">
    <property type="entry name" value="Acetyl-CoA synthetase-like"/>
    <property type="match status" value="1"/>
</dbReference>
<keyword evidence="5" id="KW-1185">Reference proteome</keyword>
<feature type="domain" description="Carrier" evidence="3">
    <location>
        <begin position="508"/>
        <end position="583"/>
    </location>
</feature>
<dbReference type="SMART" id="SM00823">
    <property type="entry name" value="PKS_PP"/>
    <property type="match status" value="1"/>
</dbReference>
<dbReference type="Pfam" id="PF00550">
    <property type="entry name" value="PP-binding"/>
    <property type="match status" value="1"/>
</dbReference>
<protein>
    <submittedName>
        <fullName evidence="4">Amino acid adenylation domain-containing protein</fullName>
    </submittedName>
</protein>
<dbReference type="PRINTS" id="PR00154">
    <property type="entry name" value="AMPBINDING"/>
</dbReference>
<dbReference type="InterPro" id="IPR025110">
    <property type="entry name" value="AMP-bd_C"/>
</dbReference>
<sequence length="584" mass="63532">MTGRCLHQIFAERAAAHPGRIAVSTPGEEISYGDLDARADGLVPRLRALGVGPGVLVGLCADRSVEMIVGLLGILKAGGAYVPIDPTYPDKRIEYLLADSGVTTVVAVSRVAAVLEDRPVRTVWIDEPGEPGEPADDVTDGDLAYVIYTSGSTGAPKGVLVEHRNAVRLFERTEQWFGFDENDVVTMFHSVSFDFSVWEIWSALLYGGRLVIVPAHVARSPEAFRELLLTEGVTALSQTPSAFRHLVAADARRREPSPFRLRHVVFGGERLDVEVLGSWIERYGDEKPELVNMYGITETTVHVTYRRVLADDLRHPEISPIGVPIPDLSLRLLDAAGREVPDGVAAELYVGGAGLARGYLDRPELTAERFAEDAGGTRLYRTGDVAVRLPGGEYAYVGRADDQIKVRGFRIEPREVELCLLGDPRVTGAVVAPRDFGEGDVRLLAFVVPSDGTDHEELTKALTARAAEELPVHARPSQIHTIAEIPMTLQGKVDRGALIDQAKRPDTSDEVPPERVVRRIVADVLDRDDIPLDTDLFDLGATSLALTRIIAQINDRYGLALTGAETDEATVRGLAACVEERQNA</sequence>
<dbReference type="PANTHER" id="PTHR45527">
    <property type="entry name" value="NONRIBOSOMAL PEPTIDE SYNTHETASE"/>
    <property type="match status" value="1"/>
</dbReference>
<dbReference type="FunFam" id="3.40.50.980:FF:000002">
    <property type="entry name" value="Enterobactin synthetase component F"/>
    <property type="match status" value="1"/>
</dbReference>
<accession>A0A7X0IJ73</accession>
<dbReference type="InterPro" id="IPR020459">
    <property type="entry name" value="AMP-binding"/>
</dbReference>
<dbReference type="Gene3D" id="3.40.50.12780">
    <property type="entry name" value="N-terminal domain of ligase-like"/>
    <property type="match status" value="1"/>
</dbReference>
<dbReference type="RefSeq" id="WP_184985173.1">
    <property type="nucleotide sequence ID" value="NZ_BAAALO010000019.1"/>
</dbReference>
<dbReference type="Pfam" id="PF13193">
    <property type="entry name" value="AMP-binding_C"/>
    <property type="match status" value="1"/>
</dbReference>
<reference evidence="4 5" key="1">
    <citation type="submission" date="2020-08" db="EMBL/GenBank/DDBJ databases">
        <title>Sequencing the genomes of 1000 actinobacteria strains.</title>
        <authorList>
            <person name="Klenk H.-P."/>
        </authorList>
    </citation>
    <scope>NUCLEOTIDE SEQUENCE [LARGE SCALE GENOMIC DNA]</scope>
    <source>
        <strain evidence="4 5">DSM 44936</strain>
    </source>
</reference>
<dbReference type="FunFam" id="3.40.50.980:FF:000001">
    <property type="entry name" value="Non-ribosomal peptide synthetase"/>
    <property type="match status" value="1"/>
</dbReference>
<dbReference type="GO" id="GO:0043041">
    <property type="term" value="P:amino acid activation for nonribosomal peptide biosynthetic process"/>
    <property type="evidence" value="ECO:0007669"/>
    <property type="project" value="TreeGrafter"/>
</dbReference>
<evidence type="ECO:0000259" key="3">
    <source>
        <dbReference type="PROSITE" id="PS50075"/>
    </source>
</evidence>
<evidence type="ECO:0000313" key="4">
    <source>
        <dbReference type="EMBL" id="MBB6475674.1"/>
    </source>
</evidence>
<dbReference type="InterPro" id="IPR010071">
    <property type="entry name" value="AA_adenyl_dom"/>
</dbReference>
<dbReference type="PROSITE" id="PS00455">
    <property type="entry name" value="AMP_BINDING"/>
    <property type="match status" value="1"/>
</dbReference>
<dbReference type="AlphaFoldDB" id="A0A7X0IJ73"/>
<dbReference type="PANTHER" id="PTHR45527:SF14">
    <property type="entry name" value="PLIPASTATIN SYNTHASE SUBUNIT B"/>
    <property type="match status" value="1"/>
</dbReference>
<proteinExistence type="predicted"/>
<dbReference type="FunFam" id="3.40.50.12780:FF:000012">
    <property type="entry name" value="Non-ribosomal peptide synthetase"/>
    <property type="match status" value="1"/>
</dbReference>
<keyword evidence="1" id="KW-0596">Phosphopantetheine</keyword>
<dbReference type="InterPro" id="IPR020806">
    <property type="entry name" value="PKS_PP-bd"/>
</dbReference>
<dbReference type="Gene3D" id="1.10.1200.10">
    <property type="entry name" value="ACP-like"/>
    <property type="match status" value="1"/>
</dbReference>
<dbReference type="InterPro" id="IPR000873">
    <property type="entry name" value="AMP-dep_synth/lig_dom"/>
</dbReference>
<dbReference type="GO" id="GO:0031177">
    <property type="term" value="F:phosphopantetheine binding"/>
    <property type="evidence" value="ECO:0007669"/>
    <property type="project" value="InterPro"/>
</dbReference>